<dbReference type="KEGG" id="dpx:DAPPUDRAFT_105494"/>
<dbReference type="InParanoid" id="E9GQZ3"/>
<accession>E9GQZ3</accession>
<dbReference type="EMBL" id="GL732558">
    <property type="protein sequence ID" value="EFX78248.1"/>
    <property type="molecule type" value="Genomic_DNA"/>
</dbReference>
<evidence type="ECO:0000313" key="2">
    <source>
        <dbReference type="Proteomes" id="UP000000305"/>
    </source>
</evidence>
<organism evidence="1 2">
    <name type="scientific">Daphnia pulex</name>
    <name type="common">Water flea</name>
    <dbReference type="NCBI Taxonomy" id="6669"/>
    <lineage>
        <taxon>Eukaryota</taxon>
        <taxon>Metazoa</taxon>
        <taxon>Ecdysozoa</taxon>
        <taxon>Arthropoda</taxon>
        <taxon>Crustacea</taxon>
        <taxon>Branchiopoda</taxon>
        <taxon>Diplostraca</taxon>
        <taxon>Cladocera</taxon>
        <taxon>Anomopoda</taxon>
        <taxon>Daphniidae</taxon>
        <taxon>Daphnia</taxon>
    </lineage>
</organism>
<protein>
    <submittedName>
        <fullName evidence="1">Uncharacterized protein</fullName>
    </submittedName>
</protein>
<keyword evidence="2" id="KW-1185">Reference proteome</keyword>
<dbReference type="PANTHER" id="PTHR33173">
    <property type="match status" value="1"/>
</dbReference>
<dbReference type="AlphaFoldDB" id="E9GQZ3"/>
<dbReference type="PhylomeDB" id="E9GQZ3"/>
<proteinExistence type="predicted"/>
<reference evidence="1 2" key="1">
    <citation type="journal article" date="2011" name="Science">
        <title>The ecoresponsive genome of Daphnia pulex.</title>
        <authorList>
            <person name="Colbourne J.K."/>
            <person name="Pfrender M.E."/>
            <person name="Gilbert D."/>
            <person name="Thomas W.K."/>
            <person name="Tucker A."/>
            <person name="Oakley T.H."/>
            <person name="Tokishita S."/>
            <person name="Aerts A."/>
            <person name="Arnold G.J."/>
            <person name="Basu M.K."/>
            <person name="Bauer D.J."/>
            <person name="Caceres C.E."/>
            <person name="Carmel L."/>
            <person name="Casola C."/>
            <person name="Choi J.H."/>
            <person name="Detter J.C."/>
            <person name="Dong Q."/>
            <person name="Dusheyko S."/>
            <person name="Eads B.D."/>
            <person name="Frohlich T."/>
            <person name="Geiler-Samerotte K.A."/>
            <person name="Gerlach D."/>
            <person name="Hatcher P."/>
            <person name="Jogdeo S."/>
            <person name="Krijgsveld J."/>
            <person name="Kriventseva E.V."/>
            <person name="Kultz D."/>
            <person name="Laforsch C."/>
            <person name="Lindquist E."/>
            <person name="Lopez J."/>
            <person name="Manak J.R."/>
            <person name="Muller J."/>
            <person name="Pangilinan J."/>
            <person name="Patwardhan R.P."/>
            <person name="Pitluck S."/>
            <person name="Pritham E.J."/>
            <person name="Rechtsteiner A."/>
            <person name="Rho M."/>
            <person name="Rogozin I.B."/>
            <person name="Sakarya O."/>
            <person name="Salamov A."/>
            <person name="Schaack S."/>
            <person name="Shapiro H."/>
            <person name="Shiga Y."/>
            <person name="Skalitzky C."/>
            <person name="Smith Z."/>
            <person name="Souvorov A."/>
            <person name="Sung W."/>
            <person name="Tang Z."/>
            <person name="Tsuchiya D."/>
            <person name="Tu H."/>
            <person name="Vos H."/>
            <person name="Wang M."/>
            <person name="Wolf Y.I."/>
            <person name="Yamagata H."/>
            <person name="Yamada T."/>
            <person name="Ye Y."/>
            <person name="Shaw J.R."/>
            <person name="Andrews J."/>
            <person name="Crease T.J."/>
            <person name="Tang H."/>
            <person name="Lucas S.M."/>
            <person name="Robertson H.M."/>
            <person name="Bork P."/>
            <person name="Koonin E.V."/>
            <person name="Zdobnov E.M."/>
            <person name="Grigoriev I.V."/>
            <person name="Lynch M."/>
            <person name="Boore J.L."/>
        </authorList>
    </citation>
    <scope>NUCLEOTIDE SEQUENCE [LARGE SCALE GENOMIC DNA]</scope>
</reference>
<name>E9GQZ3_DAPPU</name>
<gene>
    <name evidence="1" type="ORF">DAPPUDRAFT_105494</name>
</gene>
<dbReference type="PANTHER" id="PTHR33173:SF2">
    <property type="entry name" value="MYND-TYPE DOMAIN-CONTAINING PROTEIN"/>
    <property type="match status" value="1"/>
</dbReference>
<dbReference type="Proteomes" id="UP000000305">
    <property type="component" value="Unassembled WGS sequence"/>
</dbReference>
<dbReference type="eggNOG" id="ENOG502SB23">
    <property type="taxonomic scope" value="Eukaryota"/>
</dbReference>
<sequence length="193" mass="22194">MGSSMSSSNGVSHASGFGHTYGFGGLFANSHSHSQPQQFYFDPDMDSPLQRPDCCWNKSELRDKLESLVDVTENIKEVRYYTHPLNTWQTSSRYAFIVLETDSWWWSVDKDDRGVTIQRSKCVENVRDYCRRQSRSAAGPGSGIEMAKKPSGNISVIELLNRFWMRDRANLEIHFQTNTNGYQHFADILYDFV</sequence>
<dbReference type="OrthoDB" id="6381337at2759"/>
<dbReference type="HOGENOM" id="CLU_098073_0_0_1"/>
<evidence type="ECO:0000313" key="1">
    <source>
        <dbReference type="EMBL" id="EFX78248.1"/>
    </source>
</evidence>